<dbReference type="EMBL" id="SLWX01000016">
    <property type="protein sequence ID" value="TCO73236.1"/>
    <property type="molecule type" value="Genomic_DNA"/>
</dbReference>
<comment type="caution">
    <text evidence="1">The sequence shown here is derived from an EMBL/GenBank/DDBJ whole genome shotgun (WGS) entry which is preliminary data.</text>
</comment>
<evidence type="ECO:0000313" key="1">
    <source>
        <dbReference type="EMBL" id="TCO73236.1"/>
    </source>
</evidence>
<reference evidence="1 2" key="1">
    <citation type="submission" date="2019-03" db="EMBL/GenBank/DDBJ databases">
        <title>Genomic Encyclopedia of Type Strains, Phase IV (KMG-IV): sequencing the most valuable type-strain genomes for metagenomic binning, comparative biology and taxonomic classification.</title>
        <authorList>
            <person name="Goeker M."/>
        </authorList>
    </citation>
    <scope>NUCLEOTIDE SEQUENCE [LARGE SCALE GENOMIC DNA]</scope>
    <source>
        <strain evidence="1 2">DSM 23344</strain>
    </source>
</reference>
<proteinExistence type="predicted"/>
<dbReference type="Proteomes" id="UP000294980">
    <property type="component" value="Unassembled WGS sequence"/>
</dbReference>
<dbReference type="AlphaFoldDB" id="A0A4R2KQL8"/>
<accession>A0A4R2KQL8</accession>
<gene>
    <name evidence="1" type="ORF">EV688_11672</name>
</gene>
<protein>
    <submittedName>
        <fullName evidence="1">Uncharacterized protein</fullName>
    </submittedName>
</protein>
<organism evidence="1 2">
    <name type="scientific">Chromatocurvus halotolerans</name>
    <dbReference type="NCBI Taxonomy" id="1132028"/>
    <lineage>
        <taxon>Bacteria</taxon>
        <taxon>Pseudomonadati</taxon>
        <taxon>Pseudomonadota</taxon>
        <taxon>Gammaproteobacteria</taxon>
        <taxon>Cellvibrionales</taxon>
        <taxon>Halieaceae</taxon>
        <taxon>Chromatocurvus</taxon>
    </lineage>
</organism>
<evidence type="ECO:0000313" key="2">
    <source>
        <dbReference type="Proteomes" id="UP000294980"/>
    </source>
</evidence>
<name>A0A4R2KQL8_9GAMM</name>
<keyword evidence="2" id="KW-1185">Reference proteome</keyword>
<sequence>MTTPKVSSLIAAGLVITASQAWSEDLATWSEVAEQDFKA</sequence>